<protein>
    <submittedName>
        <fullName evidence="2">Uncharacterized protein</fullName>
    </submittedName>
</protein>
<gene>
    <name evidence="2" type="ORF">PLEPLA_LOCUS6594</name>
</gene>
<evidence type="ECO:0000313" key="3">
    <source>
        <dbReference type="Proteomes" id="UP001153269"/>
    </source>
</evidence>
<name>A0A9N7TW48_PLEPL</name>
<comment type="caution">
    <text evidence="2">The sequence shown here is derived from an EMBL/GenBank/DDBJ whole genome shotgun (WGS) entry which is preliminary data.</text>
</comment>
<dbReference type="AlphaFoldDB" id="A0A9N7TW48"/>
<feature type="region of interest" description="Disordered" evidence="1">
    <location>
        <begin position="1"/>
        <end position="66"/>
    </location>
</feature>
<reference evidence="2" key="1">
    <citation type="submission" date="2020-03" db="EMBL/GenBank/DDBJ databases">
        <authorList>
            <person name="Weist P."/>
        </authorList>
    </citation>
    <scope>NUCLEOTIDE SEQUENCE</scope>
</reference>
<evidence type="ECO:0000256" key="1">
    <source>
        <dbReference type="SAM" id="MobiDB-lite"/>
    </source>
</evidence>
<sequence>MTFTGREGTYRDGERRRRGEEERRGGVRRREERRGEERRRIVREEERRRGEEERRRGGEEERKRGREFVVKLIKVQSVHMAGFGRMKLVVRVQGQKRQMFVSDLRHNSNLSSDEEVISGDRDESAPPRDEKCRDTSPLGLFCPSKMMTSPPTNSCAGDRQTRGRMDGGNRGMEVEGKEKEEKGALICVLLNSAAPVSDGREGRKRDADE</sequence>
<proteinExistence type="predicted"/>
<keyword evidence="3" id="KW-1185">Reference proteome</keyword>
<dbReference type="Proteomes" id="UP001153269">
    <property type="component" value="Unassembled WGS sequence"/>
</dbReference>
<feature type="region of interest" description="Disordered" evidence="1">
    <location>
        <begin position="111"/>
        <end position="178"/>
    </location>
</feature>
<accession>A0A9N7TW48</accession>
<feature type="compositionally biased region" description="Basic and acidic residues" evidence="1">
    <location>
        <begin position="118"/>
        <end position="134"/>
    </location>
</feature>
<evidence type="ECO:0000313" key="2">
    <source>
        <dbReference type="EMBL" id="CAB1418768.1"/>
    </source>
</evidence>
<feature type="compositionally biased region" description="Basic and acidic residues" evidence="1">
    <location>
        <begin position="8"/>
        <end position="66"/>
    </location>
</feature>
<feature type="compositionally biased region" description="Basic and acidic residues" evidence="1">
    <location>
        <begin position="159"/>
        <end position="178"/>
    </location>
</feature>
<feature type="compositionally biased region" description="Polar residues" evidence="1">
    <location>
        <begin position="146"/>
        <end position="155"/>
    </location>
</feature>
<dbReference type="EMBL" id="CADEAL010000338">
    <property type="protein sequence ID" value="CAB1418768.1"/>
    <property type="molecule type" value="Genomic_DNA"/>
</dbReference>
<organism evidence="2 3">
    <name type="scientific">Pleuronectes platessa</name>
    <name type="common">European plaice</name>
    <dbReference type="NCBI Taxonomy" id="8262"/>
    <lineage>
        <taxon>Eukaryota</taxon>
        <taxon>Metazoa</taxon>
        <taxon>Chordata</taxon>
        <taxon>Craniata</taxon>
        <taxon>Vertebrata</taxon>
        <taxon>Euteleostomi</taxon>
        <taxon>Actinopterygii</taxon>
        <taxon>Neopterygii</taxon>
        <taxon>Teleostei</taxon>
        <taxon>Neoteleostei</taxon>
        <taxon>Acanthomorphata</taxon>
        <taxon>Carangaria</taxon>
        <taxon>Pleuronectiformes</taxon>
        <taxon>Pleuronectoidei</taxon>
        <taxon>Pleuronectidae</taxon>
        <taxon>Pleuronectes</taxon>
    </lineage>
</organism>